<accession>A0ABD1S909</accession>
<feature type="compositionally biased region" description="Basic and acidic residues" evidence="2">
    <location>
        <begin position="184"/>
        <end position="193"/>
    </location>
</feature>
<protein>
    <recommendedName>
        <fullName evidence="5">Senescence regulator</fullName>
    </recommendedName>
</protein>
<feature type="compositionally biased region" description="Acidic residues" evidence="2">
    <location>
        <begin position="194"/>
        <end position="204"/>
    </location>
</feature>
<proteinExistence type="inferred from homology"/>
<evidence type="ECO:0000313" key="3">
    <source>
        <dbReference type="EMBL" id="KAL2496328.1"/>
    </source>
</evidence>
<keyword evidence="4" id="KW-1185">Reference proteome</keyword>
<dbReference type="GO" id="GO:0010150">
    <property type="term" value="P:leaf senescence"/>
    <property type="evidence" value="ECO:0007669"/>
    <property type="project" value="UniProtKB-ARBA"/>
</dbReference>
<organism evidence="3 4">
    <name type="scientific">Forsythia ovata</name>
    <dbReference type="NCBI Taxonomy" id="205694"/>
    <lineage>
        <taxon>Eukaryota</taxon>
        <taxon>Viridiplantae</taxon>
        <taxon>Streptophyta</taxon>
        <taxon>Embryophyta</taxon>
        <taxon>Tracheophyta</taxon>
        <taxon>Spermatophyta</taxon>
        <taxon>Magnoliopsida</taxon>
        <taxon>eudicotyledons</taxon>
        <taxon>Gunneridae</taxon>
        <taxon>Pentapetalae</taxon>
        <taxon>asterids</taxon>
        <taxon>lamiids</taxon>
        <taxon>Lamiales</taxon>
        <taxon>Oleaceae</taxon>
        <taxon>Forsythieae</taxon>
        <taxon>Forsythia</taxon>
    </lineage>
</organism>
<reference evidence="4" key="1">
    <citation type="submission" date="2024-07" db="EMBL/GenBank/DDBJ databases">
        <title>Two chromosome-level genome assemblies of Korean endemic species Abeliophyllum distichum and Forsythia ovata (Oleaceae).</title>
        <authorList>
            <person name="Jang H."/>
        </authorList>
    </citation>
    <scope>NUCLEOTIDE SEQUENCE [LARGE SCALE GENOMIC DNA]</scope>
</reference>
<comment type="similarity">
    <text evidence="1">Belongs to the senescence regulator S40 family.</text>
</comment>
<gene>
    <name evidence="3" type="ORF">Fot_40085</name>
</gene>
<dbReference type="Pfam" id="PF04520">
    <property type="entry name" value="Senescence_reg"/>
    <property type="match status" value="1"/>
</dbReference>
<evidence type="ECO:0000256" key="1">
    <source>
        <dbReference type="ARBA" id="ARBA00034773"/>
    </source>
</evidence>
<dbReference type="EMBL" id="JBFOLJ010000011">
    <property type="protein sequence ID" value="KAL2496328.1"/>
    <property type="molecule type" value="Genomic_DNA"/>
</dbReference>
<comment type="caution">
    <text evidence="3">The sequence shown here is derived from an EMBL/GenBank/DDBJ whole genome shotgun (WGS) entry which is preliminary data.</text>
</comment>
<sequence length="254" mass="28084">MHSESNNHLSPLLTGTQIQLVKAAVAEKVAKGELDSGFAIVQPPGYHAISSNKLELSRFLDSEEAVEKNLNPRRNKATGMSSNGTKYGLYSPGSTGWSSLRNEEFQEEDVWGVFKERNEFDTKVNSFQEGAFTSKSQPTAAWMIPRANKNQNPSSHEPKVIQNSAPVNIPDWSKIYGTGSKINGHDFARSSREIDDDEEDDEGDITPPHEWIARKLARSQISSFSVCEGIGRTLKGRDLSSVRNAVLTKTGFLE</sequence>
<dbReference type="PANTHER" id="PTHR33083">
    <property type="entry name" value="EXPRESSED PROTEIN"/>
    <property type="match status" value="1"/>
</dbReference>
<evidence type="ECO:0000313" key="4">
    <source>
        <dbReference type="Proteomes" id="UP001604277"/>
    </source>
</evidence>
<evidence type="ECO:0000256" key="2">
    <source>
        <dbReference type="SAM" id="MobiDB-lite"/>
    </source>
</evidence>
<dbReference type="AlphaFoldDB" id="A0ABD1S909"/>
<dbReference type="PANTHER" id="PTHR33083:SF103">
    <property type="entry name" value="SENESCENCE REGULATOR"/>
    <property type="match status" value="1"/>
</dbReference>
<name>A0ABD1S909_9LAMI</name>
<evidence type="ECO:0008006" key="5">
    <source>
        <dbReference type="Google" id="ProtNLM"/>
    </source>
</evidence>
<dbReference type="Proteomes" id="UP001604277">
    <property type="component" value="Unassembled WGS sequence"/>
</dbReference>
<feature type="region of interest" description="Disordered" evidence="2">
    <location>
        <begin position="184"/>
        <end position="206"/>
    </location>
</feature>
<dbReference type="InterPro" id="IPR007608">
    <property type="entry name" value="Senescence_reg_S40"/>
</dbReference>